<sequence>MKISQELRSQLEIIKQNAGTKQTNSHSFQTVVNEAAVKMKEDELNRLMNEISRQGEKVARFRSFKDLSKYKKLVKQFIQEVVKYGLETKDSHTWSMNGQNRKLTIVQAVDEKLVELTDAVLDQEQKAIDLLGVIGEIKGLLIHLYA</sequence>
<name>A0A4R3MQP6_9BACI</name>
<evidence type="ECO:0008006" key="3">
    <source>
        <dbReference type="Google" id="ProtNLM"/>
    </source>
</evidence>
<evidence type="ECO:0000313" key="1">
    <source>
        <dbReference type="EMBL" id="TCT18139.1"/>
    </source>
</evidence>
<dbReference type="Pfam" id="PF03885">
    <property type="entry name" value="DUF327"/>
    <property type="match status" value="1"/>
</dbReference>
<proteinExistence type="predicted"/>
<gene>
    <name evidence="1" type="ORF">EDD68_1236</name>
</gene>
<organism evidence="1 2">
    <name type="scientific">Melghiribacillus thermohalophilus</name>
    <dbReference type="NCBI Taxonomy" id="1324956"/>
    <lineage>
        <taxon>Bacteria</taxon>
        <taxon>Bacillati</taxon>
        <taxon>Bacillota</taxon>
        <taxon>Bacilli</taxon>
        <taxon>Bacillales</taxon>
        <taxon>Bacillaceae</taxon>
        <taxon>Melghiribacillus</taxon>
    </lineage>
</organism>
<dbReference type="OrthoDB" id="1680946at2"/>
<reference evidence="1 2" key="1">
    <citation type="submission" date="2019-03" db="EMBL/GenBank/DDBJ databases">
        <title>Genomic Encyclopedia of Type Strains, Phase IV (KMG-IV): sequencing the most valuable type-strain genomes for metagenomic binning, comparative biology and taxonomic classification.</title>
        <authorList>
            <person name="Goeker M."/>
        </authorList>
    </citation>
    <scope>NUCLEOTIDE SEQUENCE [LARGE SCALE GENOMIC DNA]</scope>
    <source>
        <strain evidence="1 2">DSM 25894</strain>
    </source>
</reference>
<accession>A0A4R3MQP6</accession>
<dbReference type="RefSeq" id="WP_132372731.1">
    <property type="nucleotide sequence ID" value="NZ_SMAN01000023.1"/>
</dbReference>
<dbReference type="AlphaFoldDB" id="A0A4R3MQP6"/>
<comment type="caution">
    <text evidence="1">The sequence shown here is derived from an EMBL/GenBank/DDBJ whole genome shotgun (WGS) entry which is preliminary data.</text>
</comment>
<keyword evidence="2" id="KW-1185">Reference proteome</keyword>
<dbReference type="InterPro" id="IPR005585">
    <property type="entry name" value="DUF327"/>
</dbReference>
<dbReference type="SUPFAM" id="SSF158397">
    <property type="entry name" value="TM1646-like"/>
    <property type="match status" value="1"/>
</dbReference>
<evidence type="ECO:0000313" key="2">
    <source>
        <dbReference type="Proteomes" id="UP000294650"/>
    </source>
</evidence>
<dbReference type="Proteomes" id="UP000294650">
    <property type="component" value="Unassembled WGS sequence"/>
</dbReference>
<protein>
    <recommendedName>
        <fullName evidence="3">DUF327 family protein</fullName>
    </recommendedName>
</protein>
<dbReference type="InterPro" id="IPR024042">
    <property type="entry name" value="TM1646-like_dom_sf"/>
</dbReference>
<dbReference type="Gene3D" id="1.20.120.490">
    <property type="entry name" value="Hypothetical protein TM1646-like domain"/>
    <property type="match status" value="1"/>
</dbReference>
<dbReference type="EMBL" id="SMAN01000023">
    <property type="protein sequence ID" value="TCT18139.1"/>
    <property type="molecule type" value="Genomic_DNA"/>
</dbReference>